<gene>
    <name evidence="10" type="ORF">MELLADRAFT_106709</name>
</gene>
<keyword evidence="5 8" id="KW-1133">Transmembrane helix</keyword>
<reference evidence="11" key="1">
    <citation type="journal article" date="2011" name="Proc. Natl. Acad. Sci. U.S.A.">
        <title>Obligate biotrophy features unraveled by the genomic analysis of rust fungi.</title>
        <authorList>
            <person name="Duplessis S."/>
            <person name="Cuomo C.A."/>
            <person name="Lin Y.-C."/>
            <person name="Aerts A."/>
            <person name="Tisserant E."/>
            <person name="Veneault-Fourrey C."/>
            <person name="Joly D.L."/>
            <person name="Hacquard S."/>
            <person name="Amselem J."/>
            <person name="Cantarel B.L."/>
            <person name="Chiu R."/>
            <person name="Coutinho P.M."/>
            <person name="Feau N."/>
            <person name="Field M."/>
            <person name="Frey P."/>
            <person name="Gelhaye E."/>
            <person name="Goldberg J."/>
            <person name="Grabherr M.G."/>
            <person name="Kodira C.D."/>
            <person name="Kohler A."/>
            <person name="Kuees U."/>
            <person name="Lindquist E.A."/>
            <person name="Lucas S.M."/>
            <person name="Mago R."/>
            <person name="Mauceli E."/>
            <person name="Morin E."/>
            <person name="Murat C."/>
            <person name="Pangilinan J.L."/>
            <person name="Park R."/>
            <person name="Pearson M."/>
            <person name="Quesneville H."/>
            <person name="Rouhier N."/>
            <person name="Sakthikumar S."/>
            <person name="Salamov A.A."/>
            <person name="Schmutz J."/>
            <person name="Selles B."/>
            <person name="Shapiro H."/>
            <person name="Tanguay P."/>
            <person name="Tuskan G.A."/>
            <person name="Henrissat B."/>
            <person name="Van de Peer Y."/>
            <person name="Rouze P."/>
            <person name="Ellis J.G."/>
            <person name="Dodds P.N."/>
            <person name="Schein J.E."/>
            <person name="Zhong S."/>
            <person name="Hamelin R.C."/>
            <person name="Grigoriev I.V."/>
            <person name="Szabo L.J."/>
            <person name="Martin F."/>
        </authorList>
    </citation>
    <scope>NUCLEOTIDE SEQUENCE [LARGE SCALE GENOMIC DNA]</scope>
    <source>
        <strain evidence="11">98AG31 / pathotype 3-4-7</strain>
    </source>
</reference>
<dbReference type="KEGG" id="mlr:MELLADRAFT_106709"/>
<dbReference type="Pfam" id="PF16010">
    <property type="entry name" value="CDH-cyt"/>
    <property type="match status" value="1"/>
</dbReference>
<feature type="transmembrane region" description="Helical" evidence="8">
    <location>
        <begin position="653"/>
        <end position="671"/>
    </location>
</feature>
<keyword evidence="11" id="KW-1185">Reference proteome</keyword>
<evidence type="ECO:0000256" key="2">
    <source>
        <dbReference type="ARBA" id="ARBA00022448"/>
    </source>
</evidence>
<protein>
    <recommendedName>
        <fullName evidence="9">Cytochrome b561 domain-containing protein</fullName>
    </recommendedName>
</protein>
<evidence type="ECO:0000259" key="9">
    <source>
        <dbReference type="PROSITE" id="PS50939"/>
    </source>
</evidence>
<dbReference type="CDD" id="cd08760">
    <property type="entry name" value="Cyt_b561_FRRS1_like"/>
    <property type="match status" value="1"/>
</dbReference>
<dbReference type="eggNOG" id="ENOG502S50Z">
    <property type="taxonomic scope" value="Eukaryota"/>
</dbReference>
<feature type="region of interest" description="Disordered" evidence="7">
    <location>
        <begin position="1"/>
        <end position="30"/>
    </location>
</feature>
<dbReference type="PANTHER" id="PTHR47797">
    <property type="entry name" value="DEHYDROGENASE, PUTATIVE (AFU_ORTHOLOGUE AFUA_8G05805)-RELATED"/>
    <property type="match status" value="1"/>
</dbReference>
<dbReference type="RefSeq" id="XP_007410245.1">
    <property type="nucleotide sequence ID" value="XM_007410183.1"/>
</dbReference>
<evidence type="ECO:0000313" key="11">
    <source>
        <dbReference type="Proteomes" id="UP000001072"/>
    </source>
</evidence>
<dbReference type="Proteomes" id="UP000001072">
    <property type="component" value="Unassembled WGS sequence"/>
</dbReference>
<evidence type="ECO:0000256" key="5">
    <source>
        <dbReference type="ARBA" id="ARBA00022989"/>
    </source>
</evidence>
<evidence type="ECO:0000256" key="6">
    <source>
        <dbReference type="ARBA" id="ARBA00023136"/>
    </source>
</evidence>
<dbReference type="Gene3D" id="2.60.40.1210">
    <property type="entry name" value="Cellobiose dehydrogenase, cytochrome domain"/>
    <property type="match status" value="1"/>
</dbReference>
<name>F4RMD8_MELLP</name>
<dbReference type="OrthoDB" id="19261at2759"/>
<proteinExistence type="predicted"/>
<feature type="transmembrane region" description="Helical" evidence="8">
    <location>
        <begin position="552"/>
        <end position="575"/>
    </location>
</feature>
<evidence type="ECO:0000256" key="1">
    <source>
        <dbReference type="ARBA" id="ARBA00004370"/>
    </source>
</evidence>
<dbReference type="GeneID" id="18922977"/>
<evidence type="ECO:0000256" key="4">
    <source>
        <dbReference type="ARBA" id="ARBA00022982"/>
    </source>
</evidence>
<dbReference type="AlphaFoldDB" id="F4RMD8"/>
<dbReference type="PROSITE" id="PS50939">
    <property type="entry name" value="CYTOCHROME_B561"/>
    <property type="match status" value="1"/>
</dbReference>
<keyword evidence="3 8" id="KW-0812">Transmembrane</keyword>
<dbReference type="STRING" id="747676.F4RMD8"/>
<comment type="subcellular location">
    <subcellularLocation>
        <location evidence="1">Membrane</location>
    </subcellularLocation>
</comment>
<keyword evidence="6 8" id="KW-0472">Membrane</keyword>
<dbReference type="GO" id="GO:0016020">
    <property type="term" value="C:membrane"/>
    <property type="evidence" value="ECO:0007669"/>
    <property type="project" value="UniProtKB-SubCell"/>
</dbReference>
<evidence type="ECO:0000256" key="8">
    <source>
        <dbReference type="SAM" id="Phobius"/>
    </source>
</evidence>
<feature type="transmembrane region" description="Helical" evidence="8">
    <location>
        <begin position="587"/>
        <end position="608"/>
    </location>
</feature>
<dbReference type="InParanoid" id="F4RMD8"/>
<keyword evidence="2" id="KW-0813">Transport</keyword>
<evidence type="ECO:0000256" key="7">
    <source>
        <dbReference type="SAM" id="MobiDB-lite"/>
    </source>
</evidence>
<dbReference type="InterPro" id="IPR015920">
    <property type="entry name" value="Cellobiose_DH-like_cyt"/>
</dbReference>
<dbReference type="EMBL" id="GL883108">
    <property type="protein sequence ID" value="EGG06411.1"/>
    <property type="molecule type" value="Genomic_DNA"/>
</dbReference>
<dbReference type="InterPro" id="IPR006593">
    <property type="entry name" value="Cyt_b561/ferric_Rdtase_TM"/>
</dbReference>
<dbReference type="VEuPathDB" id="FungiDB:MELLADRAFT_106709"/>
<sequence>MNDEVVARDPPPSAPILEASRRGKSTAPTSWVGNRMQQDAASNFTVNRFGNTLTARHQSHSDPTMSFDVVFPVAYDAPQRSSIISAENYNDRIAYVFEDMSVLPSHSSYALANHMARNSHSYLESSSKADYSLTPNIKANGQKDLTWSFSCRATESSSGKNKAWFYETCFCKQDGFSPDMVIRSHIITRLDLGPTPRCRLSKFGINETRRFDRNTYQGSQVESTSPVLYKGQRRYHIGSNVLQCLANPQSPSAGYLNAWNAARVFGPLAAKSLETNRCAHLTIWLDKIAAIASPSFGMFSPIISMPRFLQSPDGIDHARLVGQDAVTGASFQTSTFTASVLTNTTHAKIDFVLIIPQSKLGWIAIGHGTRMSNSRMMIIWPVGEPDEEKGWVISYRSTTGHILPKSLRISEEEPLLKIHQSKSVKKSTVSFNFIRPLSLGPSDTLRRKPAQEFVWAVSSLRPPGMESNGRILYHDLGYGLVNLNLDETLLPNGTIRSETYSLRDLTHSYRHDGLITVHATVLSVAWIFCAPAAVLSARFMRASSLEWVKIHWILQIFTVLLTLIGIICAACAVGSGSHFDSHQKKMGFFVVIGMLFQVLEGYIIHAFSKKSETKRALKNWLHIIFGCSLILLSWATIVSGIEEWEAQGRGTPVSVSVIMGLMMGLALFLYAMRLWRTRQDQDKSEGDKQIQSMIEISHLDVDGRFDSSLEKELLEVNVLNRVKGE</sequence>
<dbReference type="Pfam" id="PF03188">
    <property type="entry name" value="Cytochrom_B561"/>
    <property type="match status" value="1"/>
</dbReference>
<keyword evidence="4" id="KW-0249">Electron transport</keyword>
<dbReference type="SUPFAM" id="SSF49344">
    <property type="entry name" value="CBD9-like"/>
    <property type="match status" value="1"/>
</dbReference>
<dbReference type="HOGENOM" id="CLU_381754_0_0_1"/>
<organism evidence="11">
    <name type="scientific">Melampsora larici-populina (strain 98AG31 / pathotype 3-4-7)</name>
    <name type="common">Poplar leaf rust fungus</name>
    <dbReference type="NCBI Taxonomy" id="747676"/>
    <lineage>
        <taxon>Eukaryota</taxon>
        <taxon>Fungi</taxon>
        <taxon>Dikarya</taxon>
        <taxon>Basidiomycota</taxon>
        <taxon>Pucciniomycotina</taxon>
        <taxon>Pucciniomycetes</taxon>
        <taxon>Pucciniales</taxon>
        <taxon>Melampsoraceae</taxon>
        <taxon>Melampsora</taxon>
    </lineage>
</organism>
<evidence type="ECO:0000313" key="10">
    <source>
        <dbReference type="EMBL" id="EGG06411.1"/>
    </source>
</evidence>
<feature type="transmembrane region" description="Helical" evidence="8">
    <location>
        <begin position="620"/>
        <end position="641"/>
    </location>
</feature>
<feature type="domain" description="Cytochrome b561" evidence="9">
    <location>
        <begin position="481"/>
        <end position="678"/>
    </location>
</feature>
<dbReference type="SMART" id="SM00665">
    <property type="entry name" value="B561"/>
    <property type="match status" value="1"/>
</dbReference>
<accession>F4RMD8</accession>
<evidence type="ECO:0000256" key="3">
    <source>
        <dbReference type="ARBA" id="ARBA00022692"/>
    </source>
</evidence>
<feature type="transmembrane region" description="Helical" evidence="8">
    <location>
        <begin position="515"/>
        <end position="540"/>
    </location>
</feature>
<dbReference type="PANTHER" id="PTHR47797:SF3">
    <property type="entry name" value="CYTOCHROME B561 DOMAIN-CONTAINING PROTEIN"/>
    <property type="match status" value="1"/>
</dbReference>
<dbReference type="Gene3D" id="1.20.120.1770">
    <property type="match status" value="1"/>
</dbReference>